<evidence type="ECO:0000256" key="1">
    <source>
        <dbReference type="ARBA" id="ARBA00006768"/>
    </source>
</evidence>
<keyword evidence="7" id="KW-0378">Hydrolase</keyword>
<gene>
    <name evidence="7" type="ORF">N5B56_11075</name>
</gene>
<dbReference type="InterPro" id="IPR005195">
    <property type="entry name" value="Glyco_hydro_65_M"/>
</dbReference>
<name>A0ABT2M2D6_9FIRM</name>
<evidence type="ECO:0000313" key="8">
    <source>
        <dbReference type="Proteomes" id="UP001431199"/>
    </source>
</evidence>
<dbReference type="Gene3D" id="2.70.98.40">
    <property type="entry name" value="Glycoside hydrolase, family 65, N-terminal domain"/>
    <property type="match status" value="1"/>
</dbReference>
<dbReference type="RefSeq" id="WP_260978953.1">
    <property type="nucleotide sequence ID" value="NZ_JAODBU010000011.1"/>
</dbReference>
<dbReference type="InterPro" id="IPR011013">
    <property type="entry name" value="Gal_mutarotase_sf_dom"/>
</dbReference>
<evidence type="ECO:0000259" key="4">
    <source>
        <dbReference type="Pfam" id="PF03632"/>
    </source>
</evidence>
<dbReference type="Gene3D" id="1.50.10.10">
    <property type="match status" value="1"/>
</dbReference>
<feature type="domain" description="Glycoside hydrolase family 65 C-terminal" evidence="5">
    <location>
        <begin position="686"/>
        <end position="724"/>
    </location>
</feature>
<keyword evidence="3" id="KW-0808">Transferase</keyword>
<dbReference type="InterPro" id="IPR037018">
    <property type="entry name" value="GH65_N"/>
</dbReference>
<feature type="domain" description="Glycoside hydrolase family 65 central catalytic" evidence="4">
    <location>
        <begin position="292"/>
        <end position="653"/>
    </location>
</feature>
<dbReference type="InterPro" id="IPR012341">
    <property type="entry name" value="6hp_glycosidase-like_sf"/>
</dbReference>
<dbReference type="InterPro" id="IPR017045">
    <property type="entry name" value="Malt_Pase/Glycosyl_Hdrlase"/>
</dbReference>
<reference evidence="7" key="1">
    <citation type="submission" date="2022-09" db="EMBL/GenBank/DDBJ databases">
        <title>Eubacterium sp. LFL-14 isolated from human feces.</title>
        <authorList>
            <person name="Liu F."/>
        </authorList>
    </citation>
    <scope>NUCLEOTIDE SEQUENCE</scope>
    <source>
        <strain evidence="7">LFL-14</strain>
    </source>
</reference>
<dbReference type="SUPFAM" id="SSF48208">
    <property type="entry name" value="Six-hairpin glycosidases"/>
    <property type="match status" value="1"/>
</dbReference>
<evidence type="ECO:0000259" key="5">
    <source>
        <dbReference type="Pfam" id="PF03633"/>
    </source>
</evidence>
<dbReference type="PANTHER" id="PTHR11051:SF8">
    <property type="entry name" value="PROTEIN-GLUCOSYLGALACTOSYLHYDROXYLYSINE GLUCOSIDASE"/>
    <property type="match status" value="1"/>
</dbReference>
<keyword evidence="2" id="KW-0328">Glycosyltransferase</keyword>
<dbReference type="InterPro" id="IPR005194">
    <property type="entry name" value="Glyco_hydro_65_C"/>
</dbReference>
<organism evidence="7 8">
    <name type="scientific">Eubacterium album</name>
    <dbReference type="NCBI Taxonomy" id="2978477"/>
    <lineage>
        <taxon>Bacteria</taxon>
        <taxon>Bacillati</taxon>
        <taxon>Bacillota</taxon>
        <taxon>Clostridia</taxon>
        <taxon>Eubacteriales</taxon>
        <taxon>Eubacteriaceae</taxon>
        <taxon>Eubacterium</taxon>
    </lineage>
</organism>
<keyword evidence="8" id="KW-1185">Reference proteome</keyword>
<feature type="domain" description="Glycoside hydrolase family 65 N-terminal" evidence="6">
    <location>
        <begin position="6"/>
        <end position="237"/>
    </location>
</feature>
<accession>A0ABT2M2D6</accession>
<dbReference type="PIRSF" id="PIRSF036289">
    <property type="entry name" value="Glycosyl_hydrolase_malt_phosph"/>
    <property type="match status" value="1"/>
</dbReference>
<dbReference type="Gene3D" id="2.60.420.10">
    <property type="entry name" value="Maltose phosphorylase, domain 3"/>
    <property type="match status" value="1"/>
</dbReference>
<dbReference type="Pfam" id="PF03636">
    <property type="entry name" value="Glyco_hydro_65N"/>
    <property type="match status" value="1"/>
</dbReference>
<dbReference type="Pfam" id="PF03633">
    <property type="entry name" value="Glyco_hydro_65C"/>
    <property type="match status" value="1"/>
</dbReference>
<comment type="caution">
    <text evidence="7">The sequence shown here is derived from an EMBL/GenBank/DDBJ whole genome shotgun (WGS) entry which is preliminary data.</text>
</comment>
<dbReference type="Proteomes" id="UP001431199">
    <property type="component" value="Unassembled WGS sequence"/>
</dbReference>
<sequence length="728" mass="83247">MNWELTENGFNSEKIAHLGNKFLTGNGYMGIRGTLDEFDSRDLVAVNLAGIYDQVGNSWREPLNAPNGFYSYLIVDGNVLKVQDNAPKEHFIKLDYRHGIFKRHTEWTTKRGNIVLESERFVSMDDVHIGVEKYKITADFHADINFLTGIDGDVWDINGPHYDEIIMDEDDCISIVGISHEKKYHVAVSVSEDENFPCEKKIILKKEDKKIIKSLNFVSDINKCYEIHRFMAIYTSKDCENPLDNAKETAINIRNKGYYELHDEHCKCWESIWSNSEVEIEGDDDAMEALNYSCYHLNSISPRHTDSLSIAARGLSGQTYKGAVFWDTEMFILDFLLMTNPKVARNVMKYRIDTLDGAKEKAKSYGYDGAFYAWESQEGGYDACSDYNVTDVFTKRPMRTYFKDKQIHISAAIVYGIGRYIDLTGDMTILSEGGAETIIECAKFYYDLLLKKVSGGYYELHDVIGPDEYHERVNNNGYTNRMAKYTFEQAVKVIDSIDELNEQYAIKLCKEYNLKQLKEKFEMAERNIYIPQPNENGIIPQFDGYFDLEDVSVNTVRSRLLDSKEYWGGANGVAAHTQVIKQADVVTWLTMFPDDVSDEIKLKNWQYYEPRTEHGSSLSACMYALLACKCGMKEKAYPLFMKSASADLNEGGKEWAGLVYIGGTHPAAEGGAYMVAIKGFAGIYFEDGKIKAKPDLPKAWKKMRFHICYRNKKYKIEIEDNNANIVEI</sequence>
<dbReference type="GO" id="GO:0016787">
    <property type="term" value="F:hydrolase activity"/>
    <property type="evidence" value="ECO:0007669"/>
    <property type="project" value="UniProtKB-KW"/>
</dbReference>
<dbReference type="EMBL" id="JAODBU010000011">
    <property type="protein sequence ID" value="MCT7399620.1"/>
    <property type="molecule type" value="Genomic_DNA"/>
</dbReference>
<dbReference type="SUPFAM" id="SSF74650">
    <property type="entry name" value="Galactose mutarotase-like"/>
    <property type="match status" value="1"/>
</dbReference>
<evidence type="ECO:0000256" key="3">
    <source>
        <dbReference type="ARBA" id="ARBA00022679"/>
    </source>
</evidence>
<evidence type="ECO:0000259" key="6">
    <source>
        <dbReference type="Pfam" id="PF03636"/>
    </source>
</evidence>
<proteinExistence type="inferred from homology"/>
<dbReference type="Pfam" id="PF03632">
    <property type="entry name" value="Glyco_hydro_65m"/>
    <property type="match status" value="1"/>
</dbReference>
<evidence type="ECO:0000256" key="2">
    <source>
        <dbReference type="ARBA" id="ARBA00022676"/>
    </source>
</evidence>
<evidence type="ECO:0000313" key="7">
    <source>
        <dbReference type="EMBL" id="MCT7399620.1"/>
    </source>
</evidence>
<comment type="similarity">
    <text evidence="1">Belongs to the glycosyl hydrolase 65 family.</text>
</comment>
<dbReference type="InterPro" id="IPR005196">
    <property type="entry name" value="Glyco_hydro_65_N"/>
</dbReference>
<protein>
    <submittedName>
        <fullName evidence="7">Glycoside hydrolase family 65 protein</fullName>
    </submittedName>
</protein>
<dbReference type="InterPro" id="IPR008928">
    <property type="entry name" value="6-hairpin_glycosidase_sf"/>
</dbReference>
<dbReference type="PANTHER" id="PTHR11051">
    <property type="entry name" value="GLYCOSYL HYDROLASE-RELATED"/>
    <property type="match status" value="1"/>
</dbReference>